<dbReference type="Pfam" id="PF05071">
    <property type="entry name" value="NDUFA12"/>
    <property type="match status" value="1"/>
</dbReference>
<dbReference type="EMBL" id="CAIF01000238">
    <property type="protein sequence ID" value="CCH46293.1"/>
    <property type="molecule type" value="Genomic_DNA"/>
</dbReference>
<dbReference type="HOGENOM" id="CLU_067876_2_0_1"/>
<dbReference type="eggNOG" id="ENOG502S4P5">
    <property type="taxonomic scope" value="Eukaryota"/>
</dbReference>
<dbReference type="InterPro" id="IPR007763">
    <property type="entry name" value="NDUFA12"/>
</dbReference>
<accession>K0KYZ1</accession>
<feature type="compositionally biased region" description="Polar residues" evidence="2">
    <location>
        <begin position="147"/>
        <end position="157"/>
    </location>
</feature>
<organism evidence="3 4">
    <name type="scientific">Wickerhamomyces ciferrii (strain ATCC 14091 / BCRC 22168 / CBS 111 / JCM 3599 / NBRC 0793 / NRRL Y-1031 F-60-10)</name>
    <name type="common">Yeast</name>
    <name type="synonym">Pichia ciferrii</name>
    <dbReference type="NCBI Taxonomy" id="1206466"/>
    <lineage>
        <taxon>Eukaryota</taxon>
        <taxon>Fungi</taxon>
        <taxon>Dikarya</taxon>
        <taxon>Ascomycota</taxon>
        <taxon>Saccharomycotina</taxon>
        <taxon>Saccharomycetes</taxon>
        <taxon>Phaffomycetales</taxon>
        <taxon>Wickerhamomycetaceae</taxon>
        <taxon>Wickerhamomyces</taxon>
    </lineage>
</organism>
<dbReference type="GO" id="GO:0005739">
    <property type="term" value="C:mitochondrion"/>
    <property type="evidence" value="ECO:0007669"/>
    <property type="project" value="TreeGrafter"/>
</dbReference>
<keyword evidence="4" id="KW-1185">Reference proteome</keyword>
<dbReference type="InterPro" id="IPR052618">
    <property type="entry name" value="ComplexI_NDUFA12"/>
</dbReference>
<proteinExistence type="inferred from homology"/>
<dbReference type="Proteomes" id="UP000009328">
    <property type="component" value="Unassembled WGS sequence"/>
</dbReference>
<feature type="region of interest" description="Disordered" evidence="2">
    <location>
        <begin position="134"/>
        <end position="175"/>
    </location>
</feature>
<dbReference type="AlphaFoldDB" id="K0KYZ1"/>
<evidence type="ECO:0000256" key="2">
    <source>
        <dbReference type="SAM" id="MobiDB-lite"/>
    </source>
</evidence>
<evidence type="ECO:0000313" key="3">
    <source>
        <dbReference type="EMBL" id="CCH46293.1"/>
    </source>
</evidence>
<evidence type="ECO:0000256" key="1">
    <source>
        <dbReference type="ARBA" id="ARBA00007355"/>
    </source>
</evidence>
<name>K0KYZ1_WICCF</name>
<dbReference type="PANTHER" id="PTHR32470">
    <property type="entry name" value="ADH DEHYDROGENASE [UBIQUINONE] 1 ALPHA SUBCOMPLEX ASSEMBLY FACTOR 2"/>
    <property type="match status" value="1"/>
</dbReference>
<dbReference type="InParanoid" id="K0KYZ1"/>
<comment type="similarity">
    <text evidence="1">Belongs to the complex I NDUFA12 subunit family.</text>
</comment>
<sequence length="175" mass="21253">MDPLKGKITPFQRLWHQWKSLRNVPFRKKWFVGYDLDANTYWEFSNANNPVGRLRRIVEYHEKGKNFTDYKIPPRWIQWLRHTRYDYPSLQTLIAEEQRQEAMKILASRADERWKQESVLEENKRILNERVRSANQAIGRSPDEQFEQNTNERQQNLLRVEEESPIESANIQPRR</sequence>
<reference evidence="3 4" key="1">
    <citation type="journal article" date="2012" name="Eukaryot. Cell">
        <title>Draft genome sequence of Wickerhamomyces ciferrii NRRL Y-1031 F-60-10.</title>
        <authorList>
            <person name="Schneider J."/>
            <person name="Andrea H."/>
            <person name="Blom J."/>
            <person name="Jaenicke S."/>
            <person name="Ruckert C."/>
            <person name="Schorsch C."/>
            <person name="Szczepanowski R."/>
            <person name="Farwick M."/>
            <person name="Goesmann A."/>
            <person name="Puhler A."/>
            <person name="Schaffer S."/>
            <person name="Tauch A."/>
            <person name="Kohler T."/>
            <person name="Brinkrolf K."/>
        </authorList>
    </citation>
    <scope>NUCLEOTIDE SEQUENCE [LARGE SCALE GENOMIC DNA]</scope>
    <source>
        <strain evidence="4">ATCC 14091 / BCRC 22168 / CBS 111 / JCM 3599 / NBRC 0793 / NRRL Y-1031 F-60-10</strain>
    </source>
</reference>
<gene>
    <name evidence="3" type="ORF">BN7_5885</name>
</gene>
<dbReference type="STRING" id="1206466.K0KYZ1"/>
<dbReference type="GO" id="GO:0032981">
    <property type="term" value="P:mitochondrial respiratory chain complex I assembly"/>
    <property type="evidence" value="ECO:0007669"/>
    <property type="project" value="TreeGrafter"/>
</dbReference>
<dbReference type="PANTHER" id="PTHR32470:SF2">
    <property type="entry name" value="NADH DEHYDROGENASE [UBIQUINONE] 1 ALPHA SUBCOMPLEX ASSEMBLY FACTOR 2"/>
    <property type="match status" value="1"/>
</dbReference>
<comment type="caution">
    <text evidence="3">The sequence shown here is derived from an EMBL/GenBank/DDBJ whole genome shotgun (WGS) entry which is preliminary data.</text>
</comment>
<protein>
    <submittedName>
        <fullName evidence="3">Uncharacterized protein</fullName>
    </submittedName>
</protein>
<evidence type="ECO:0000313" key="4">
    <source>
        <dbReference type="Proteomes" id="UP000009328"/>
    </source>
</evidence>
<dbReference type="GO" id="GO:0045271">
    <property type="term" value="C:respiratory chain complex I"/>
    <property type="evidence" value="ECO:0007669"/>
    <property type="project" value="InterPro"/>
</dbReference>